<feature type="coiled-coil region" evidence="1">
    <location>
        <begin position="220"/>
        <end position="247"/>
    </location>
</feature>
<reference evidence="2" key="2">
    <citation type="submission" date="2021-08" db="EMBL/GenBank/DDBJ databases">
        <authorList>
            <person name="Gostincar C."/>
            <person name="Sun X."/>
            <person name="Song Z."/>
            <person name="Gunde-Cimerman N."/>
        </authorList>
    </citation>
    <scope>NUCLEOTIDE SEQUENCE</scope>
    <source>
        <strain evidence="2">EXF-8016</strain>
    </source>
</reference>
<organism evidence="2 3">
    <name type="scientific">Aureobasidium melanogenum</name>
    <name type="common">Aureobasidium pullulans var. melanogenum</name>
    <dbReference type="NCBI Taxonomy" id="46634"/>
    <lineage>
        <taxon>Eukaryota</taxon>
        <taxon>Fungi</taxon>
        <taxon>Dikarya</taxon>
        <taxon>Ascomycota</taxon>
        <taxon>Pezizomycotina</taxon>
        <taxon>Dothideomycetes</taxon>
        <taxon>Dothideomycetidae</taxon>
        <taxon>Dothideales</taxon>
        <taxon>Saccotheciaceae</taxon>
        <taxon>Aureobasidium</taxon>
    </lineage>
</organism>
<evidence type="ECO:0000313" key="2">
    <source>
        <dbReference type="EMBL" id="KAH0213715.1"/>
    </source>
</evidence>
<dbReference type="EMBL" id="JAHFYH010000092">
    <property type="protein sequence ID" value="KAH0213715.1"/>
    <property type="molecule type" value="Genomic_DNA"/>
</dbReference>
<gene>
    <name evidence="2" type="ORF">KCV03_g8767</name>
</gene>
<evidence type="ECO:0000256" key="1">
    <source>
        <dbReference type="SAM" id="Coils"/>
    </source>
</evidence>
<accession>A0A9P8GA27</accession>
<dbReference type="AlphaFoldDB" id="A0A9P8GA27"/>
<protein>
    <submittedName>
        <fullName evidence="2">Uncharacterized protein</fullName>
    </submittedName>
</protein>
<sequence length="247" mass="26488">MAANNNNAGWRCRECLSNGTTVNGATAANMKSHLAVHGYGPWRCTGCGYIGRRREAITAHHRAAGEVGVGSYLDPALNARINQEVQECRLPHQNPWTGQTVVPRPDPTALAAAVAALAQPPQAPPVAGAAAAVPQPPSGQGLVASRVPGSLITQAVNIAVAFSNTMDEVEEDDTNYNQVQTWIALLRHHANCIQGVQTTKEVDDNMELMVGLMQLYCNILDGTSDEIDAANNEVDVMERLRRTMRGE</sequence>
<reference evidence="2" key="1">
    <citation type="journal article" date="2021" name="J Fungi (Basel)">
        <title>Virulence traits and population genomics of the black yeast Aureobasidium melanogenum.</title>
        <authorList>
            <person name="Cernosa A."/>
            <person name="Sun X."/>
            <person name="Gostincar C."/>
            <person name="Fang C."/>
            <person name="Gunde-Cimerman N."/>
            <person name="Song Z."/>
        </authorList>
    </citation>
    <scope>NUCLEOTIDE SEQUENCE</scope>
    <source>
        <strain evidence="2">EXF-8016</strain>
    </source>
</reference>
<comment type="caution">
    <text evidence="2">The sequence shown here is derived from an EMBL/GenBank/DDBJ whole genome shotgun (WGS) entry which is preliminary data.</text>
</comment>
<dbReference type="Proteomes" id="UP000767238">
    <property type="component" value="Unassembled WGS sequence"/>
</dbReference>
<feature type="non-terminal residue" evidence="2">
    <location>
        <position position="247"/>
    </location>
</feature>
<dbReference type="OrthoDB" id="3879991at2759"/>
<evidence type="ECO:0000313" key="3">
    <source>
        <dbReference type="Proteomes" id="UP000767238"/>
    </source>
</evidence>
<proteinExistence type="predicted"/>
<name>A0A9P8GA27_AURME</name>
<keyword evidence="1" id="KW-0175">Coiled coil</keyword>